<dbReference type="CDD" id="cd01107">
    <property type="entry name" value="HTH_BmrR"/>
    <property type="match status" value="1"/>
</dbReference>
<feature type="coiled-coil region" evidence="2">
    <location>
        <begin position="79"/>
        <end position="113"/>
    </location>
</feature>
<keyword evidence="1" id="KW-0238">DNA-binding</keyword>
<evidence type="ECO:0000256" key="1">
    <source>
        <dbReference type="ARBA" id="ARBA00023125"/>
    </source>
</evidence>
<protein>
    <submittedName>
        <fullName evidence="4">MerR family transcriptional regulator</fullName>
    </submittedName>
</protein>
<dbReference type="EMBL" id="CP009288">
    <property type="protein sequence ID" value="AIQ15159.1"/>
    <property type="molecule type" value="Genomic_DNA"/>
</dbReference>
<dbReference type="Gene3D" id="3.20.80.10">
    <property type="entry name" value="Regulatory factor, effector binding domain"/>
    <property type="match status" value="1"/>
</dbReference>
<dbReference type="PROSITE" id="PS50937">
    <property type="entry name" value="HTH_MERR_2"/>
    <property type="match status" value="1"/>
</dbReference>
<dbReference type="InterPro" id="IPR000551">
    <property type="entry name" value="MerR-type_HTH_dom"/>
</dbReference>
<dbReference type="RefSeq" id="WP_042208838.1">
    <property type="nucleotide sequence ID" value="NZ_CP009288.1"/>
</dbReference>
<name>A0A089J1T3_PAEDU</name>
<dbReference type="Proteomes" id="UP000029409">
    <property type="component" value="Chromosome"/>
</dbReference>
<evidence type="ECO:0000259" key="3">
    <source>
        <dbReference type="PROSITE" id="PS50937"/>
    </source>
</evidence>
<evidence type="ECO:0000313" key="5">
    <source>
        <dbReference type="Proteomes" id="UP000029409"/>
    </source>
</evidence>
<dbReference type="GO" id="GO:0003700">
    <property type="term" value="F:DNA-binding transcription factor activity"/>
    <property type="evidence" value="ECO:0007669"/>
    <property type="project" value="InterPro"/>
</dbReference>
<dbReference type="PANTHER" id="PTHR30204">
    <property type="entry name" value="REDOX-CYCLING DRUG-SENSING TRANSCRIPTIONAL ACTIVATOR SOXR"/>
    <property type="match status" value="1"/>
</dbReference>
<gene>
    <name evidence="4" type="ORF">PDUR_27315</name>
</gene>
<dbReference type="eggNOG" id="COG4978">
    <property type="taxonomic scope" value="Bacteria"/>
</dbReference>
<dbReference type="eggNOG" id="COG0789">
    <property type="taxonomic scope" value="Bacteria"/>
</dbReference>
<dbReference type="PROSITE" id="PS00552">
    <property type="entry name" value="HTH_MERR_1"/>
    <property type="match status" value="1"/>
</dbReference>
<reference evidence="4 5" key="1">
    <citation type="submission" date="2014-08" db="EMBL/GenBank/DDBJ databases">
        <title>Comparative genomics of the Paenibacillus odorifer group.</title>
        <authorList>
            <person name="den Bakker H.C."/>
            <person name="Tsai Y.-C."/>
            <person name="Martin N."/>
            <person name="Korlach J."/>
            <person name="Wiedmann M."/>
        </authorList>
    </citation>
    <scope>NUCLEOTIDE SEQUENCE [LARGE SCALE GENOMIC DNA]</scope>
    <source>
        <strain evidence="4 5">DSM 1735</strain>
    </source>
</reference>
<dbReference type="KEGG" id="pdu:PDUR_27315"/>
<dbReference type="Gene3D" id="1.10.1660.10">
    <property type="match status" value="1"/>
</dbReference>
<dbReference type="PANTHER" id="PTHR30204:SF97">
    <property type="entry name" value="MERR FAMILY REGULATORY PROTEIN"/>
    <property type="match status" value="1"/>
</dbReference>
<keyword evidence="2" id="KW-0175">Coiled coil</keyword>
<dbReference type="SMART" id="SM00422">
    <property type="entry name" value="HTH_MERR"/>
    <property type="match status" value="1"/>
</dbReference>
<dbReference type="Pfam" id="PF13411">
    <property type="entry name" value="MerR_1"/>
    <property type="match status" value="1"/>
</dbReference>
<dbReference type="SUPFAM" id="SSF46955">
    <property type="entry name" value="Putative DNA-binding domain"/>
    <property type="match status" value="1"/>
</dbReference>
<evidence type="ECO:0000256" key="2">
    <source>
        <dbReference type="SAM" id="Coils"/>
    </source>
</evidence>
<dbReference type="STRING" id="44251.PDUR_27315"/>
<dbReference type="InterPro" id="IPR047057">
    <property type="entry name" value="MerR_fam"/>
</dbReference>
<evidence type="ECO:0000313" key="4">
    <source>
        <dbReference type="EMBL" id="AIQ15159.1"/>
    </source>
</evidence>
<dbReference type="AlphaFoldDB" id="A0A089J1T3"/>
<proteinExistence type="predicted"/>
<organism evidence="4 5">
    <name type="scientific">Paenibacillus durus</name>
    <name type="common">Paenibacillus azotofixans</name>
    <dbReference type="NCBI Taxonomy" id="44251"/>
    <lineage>
        <taxon>Bacteria</taxon>
        <taxon>Bacillati</taxon>
        <taxon>Bacillota</taxon>
        <taxon>Bacilli</taxon>
        <taxon>Bacillales</taxon>
        <taxon>Paenibacillaceae</taxon>
        <taxon>Paenibacillus</taxon>
    </lineage>
</organism>
<accession>A0A089J1T3</accession>
<dbReference type="InterPro" id="IPR011256">
    <property type="entry name" value="Reg_factor_effector_dom_sf"/>
</dbReference>
<keyword evidence="5" id="KW-1185">Reference proteome</keyword>
<feature type="domain" description="HTH merR-type" evidence="3">
    <location>
        <begin position="1"/>
        <end position="71"/>
    </location>
</feature>
<dbReference type="OrthoDB" id="9773308at2"/>
<dbReference type="GO" id="GO:0003677">
    <property type="term" value="F:DNA binding"/>
    <property type="evidence" value="ECO:0007669"/>
    <property type="project" value="UniProtKB-KW"/>
</dbReference>
<sequence length="275" mass="31220">MLKISAFSKLTRVSVKTLRFYDDLGLLKPAVVDENNGYRYYTEEQLLTVKRIVALKEQGFTLEQIKPLLEENVIPEAVKNQLAVKKKELEQAIHEAQSQLNEIDKRLTRIEKSEEHHQHTPAAIRYVEPQLTASIRDKIPRTQLCLLLDEILQYVRSCGEAEGRLLTIVWHDFGSRNSDLADIEVALPLTKVIPDRGRVKVGILPELKAAASLVHQCNPYHNDCPAVTELLSWIRSQSLVPSAKAPVREIYLTSDQDMYGTLRLAELLIPIEHTG</sequence>
<dbReference type="InterPro" id="IPR009061">
    <property type="entry name" value="DNA-bd_dom_put_sf"/>
</dbReference>